<evidence type="ECO:0000313" key="2">
    <source>
        <dbReference type="Proteomes" id="UP000034665"/>
    </source>
</evidence>
<accession>A0A0G0NJM5</accession>
<dbReference type="Proteomes" id="UP000034665">
    <property type="component" value="Unassembled WGS sequence"/>
</dbReference>
<reference evidence="1 2" key="1">
    <citation type="journal article" date="2015" name="Nature">
        <title>rRNA introns, odd ribosomes, and small enigmatic genomes across a large radiation of phyla.</title>
        <authorList>
            <person name="Brown C.T."/>
            <person name="Hug L.A."/>
            <person name="Thomas B.C."/>
            <person name="Sharon I."/>
            <person name="Castelle C.J."/>
            <person name="Singh A."/>
            <person name="Wilkins M.J."/>
            <person name="Williams K.H."/>
            <person name="Banfield J.F."/>
        </authorList>
    </citation>
    <scope>NUCLEOTIDE SEQUENCE [LARGE SCALE GENOMIC DNA]</scope>
</reference>
<dbReference type="EMBL" id="LBWR01000001">
    <property type="protein sequence ID" value="KKR13041.1"/>
    <property type="molecule type" value="Genomic_DNA"/>
</dbReference>
<protein>
    <submittedName>
        <fullName evidence="1">Uncharacterized protein</fullName>
    </submittedName>
</protein>
<sequence length="46" mass="5181">MFSEIAYELENSLCSNSSISGAISLRPFYPLFSQARTHKIRNACVK</sequence>
<dbReference type="AlphaFoldDB" id="A0A0G0NJM5"/>
<evidence type="ECO:0000313" key="1">
    <source>
        <dbReference type="EMBL" id="KKR13041.1"/>
    </source>
</evidence>
<name>A0A0G0NJM5_9BACT</name>
<organism evidence="1 2">
    <name type="scientific">Candidatus Wolfebacteria bacterium GW2011_GWC2_39_22</name>
    <dbReference type="NCBI Taxonomy" id="1619013"/>
    <lineage>
        <taxon>Bacteria</taxon>
        <taxon>Candidatus Wolfeibacteriota</taxon>
    </lineage>
</organism>
<proteinExistence type="predicted"/>
<dbReference type="STRING" id="1619013.UT41_C0001G0585"/>
<gene>
    <name evidence="1" type="ORF">UT41_C0001G0585</name>
</gene>
<comment type="caution">
    <text evidence="1">The sequence shown here is derived from an EMBL/GenBank/DDBJ whole genome shotgun (WGS) entry which is preliminary data.</text>
</comment>